<reference evidence="7" key="1">
    <citation type="submission" date="2017-03" db="EMBL/GenBank/DDBJ databases">
        <title>Novel pathways for hydrocarbon cycling and metabolic interdependencies in hydrothermal sediment communities.</title>
        <authorList>
            <person name="Dombrowski N."/>
            <person name="Seitz K."/>
            <person name="Teske A."/>
            <person name="Baker B."/>
        </authorList>
    </citation>
    <scope>NUCLEOTIDE SEQUENCE [LARGE SCALE GENOMIC DNA]</scope>
</reference>
<gene>
    <name evidence="6" type="ORF">B6D57_04375</name>
</gene>
<dbReference type="GO" id="GO:0005886">
    <property type="term" value="C:plasma membrane"/>
    <property type="evidence" value="ECO:0007669"/>
    <property type="project" value="TreeGrafter"/>
</dbReference>
<name>A0A1W9S025_9BACT</name>
<dbReference type="Pfam" id="PF03717">
    <property type="entry name" value="PBP_dimer"/>
    <property type="match status" value="1"/>
</dbReference>
<evidence type="ECO:0000313" key="6">
    <source>
        <dbReference type="EMBL" id="OQX90198.1"/>
    </source>
</evidence>
<dbReference type="PANTHER" id="PTHR30627">
    <property type="entry name" value="PEPTIDOGLYCAN D,D-TRANSPEPTIDASE"/>
    <property type="match status" value="1"/>
</dbReference>
<evidence type="ECO:0000256" key="1">
    <source>
        <dbReference type="ARBA" id="ARBA00004370"/>
    </source>
</evidence>
<dbReference type="Pfam" id="PF00905">
    <property type="entry name" value="Transpeptidase"/>
    <property type="match status" value="1"/>
</dbReference>
<dbReference type="InterPro" id="IPR005311">
    <property type="entry name" value="PBP_dimer"/>
</dbReference>
<dbReference type="Gene3D" id="3.90.1310.10">
    <property type="entry name" value="Penicillin-binding protein 2a (Domain 2)"/>
    <property type="match status" value="1"/>
</dbReference>
<dbReference type="SUPFAM" id="SSF56601">
    <property type="entry name" value="beta-lactamase/transpeptidase-like"/>
    <property type="match status" value="1"/>
</dbReference>
<evidence type="ECO:0000256" key="3">
    <source>
        <dbReference type="SAM" id="Phobius"/>
    </source>
</evidence>
<dbReference type="PANTHER" id="PTHR30627:SF1">
    <property type="entry name" value="PEPTIDOGLYCAN D,D-TRANSPEPTIDASE FTSI"/>
    <property type="match status" value="1"/>
</dbReference>
<dbReference type="GO" id="GO:0008658">
    <property type="term" value="F:penicillin binding"/>
    <property type="evidence" value="ECO:0007669"/>
    <property type="project" value="InterPro"/>
</dbReference>
<evidence type="ECO:0000259" key="4">
    <source>
        <dbReference type="Pfam" id="PF00905"/>
    </source>
</evidence>
<protein>
    <recommendedName>
        <fullName evidence="8">Penicillin-binding protein transpeptidase domain-containing protein</fullName>
    </recommendedName>
</protein>
<dbReference type="InterPro" id="IPR050515">
    <property type="entry name" value="Beta-lactam/transpept"/>
</dbReference>
<evidence type="ECO:0000256" key="2">
    <source>
        <dbReference type="ARBA" id="ARBA00023136"/>
    </source>
</evidence>
<dbReference type="AlphaFoldDB" id="A0A1W9S025"/>
<keyword evidence="3" id="KW-0812">Transmembrane</keyword>
<evidence type="ECO:0008006" key="8">
    <source>
        <dbReference type="Google" id="ProtNLM"/>
    </source>
</evidence>
<dbReference type="SUPFAM" id="SSF56519">
    <property type="entry name" value="Penicillin binding protein dimerisation domain"/>
    <property type="match status" value="1"/>
</dbReference>
<dbReference type="Proteomes" id="UP000192611">
    <property type="component" value="Unassembled WGS sequence"/>
</dbReference>
<feature type="domain" description="Penicillin-binding protein dimerisation" evidence="5">
    <location>
        <begin position="54"/>
        <end position="200"/>
    </location>
</feature>
<evidence type="ECO:0000313" key="7">
    <source>
        <dbReference type="Proteomes" id="UP000192611"/>
    </source>
</evidence>
<dbReference type="InterPro" id="IPR001460">
    <property type="entry name" value="PCN-bd_Tpept"/>
</dbReference>
<comment type="caution">
    <text evidence="6">The sequence shown here is derived from an EMBL/GenBank/DDBJ whole genome shotgun (WGS) entry which is preliminary data.</text>
</comment>
<evidence type="ECO:0000259" key="5">
    <source>
        <dbReference type="Pfam" id="PF03717"/>
    </source>
</evidence>
<dbReference type="Gene3D" id="3.40.710.10">
    <property type="entry name" value="DD-peptidase/beta-lactamase superfamily"/>
    <property type="match status" value="1"/>
</dbReference>
<comment type="subcellular location">
    <subcellularLocation>
        <location evidence="1">Membrane</location>
    </subcellularLocation>
</comment>
<organism evidence="6 7">
    <name type="scientific">Candidatus Coatesbacteria bacterium 4484_99</name>
    <dbReference type="NCBI Taxonomy" id="1970774"/>
    <lineage>
        <taxon>Bacteria</taxon>
        <taxon>Candidatus Coatesiibacteriota</taxon>
    </lineage>
</organism>
<sequence length="434" mass="49468">MDEVCEVIRRVNIIWLVLVTMFGVIWFRTFQLQVIESDIYKKMADDLHSVNESLPAKRGTIYDRENRILATERQVFSCYALTNTILNKRSFARKVSDVLMMDYSTVLKRVTDYHRFVWIKRNLTPEEVKRLRAEKIEGLRLYADIGRNYPYSETCCHVLGFVDVEGKSAGGVESYFSKYLRGFPGLRVSHRDGIGRVLWALSSGGVSPQNGYDLYLTIDVRLQRVCENIIATLAEKNKARGAVAIVLDLKENEILSLVSYPMYDPNEYNKYSQREWMNRAVSMVFEPGSVMKPVIMALAINDMRVNPMVAVDCSKPIITPWGEINDFMEHKDILTLPEILVWSSNIGISKLSASLDGERIYEYLENLNFGRRVGIGLPGEASGILNRDWINNRYGKMYVSFGQGIGVTAIQVVSAYACIANGGVWKTPRLIRYD</sequence>
<dbReference type="InterPro" id="IPR012338">
    <property type="entry name" value="Beta-lactam/transpept-like"/>
</dbReference>
<dbReference type="GO" id="GO:0071555">
    <property type="term" value="P:cell wall organization"/>
    <property type="evidence" value="ECO:0007669"/>
    <property type="project" value="TreeGrafter"/>
</dbReference>
<keyword evidence="2 3" id="KW-0472">Membrane</keyword>
<proteinExistence type="predicted"/>
<feature type="transmembrane region" description="Helical" evidence="3">
    <location>
        <begin position="12"/>
        <end position="30"/>
    </location>
</feature>
<accession>A0A1W9S025</accession>
<dbReference type="EMBL" id="NATQ01000090">
    <property type="protein sequence ID" value="OQX90198.1"/>
    <property type="molecule type" value="Genomic_DNA"/>
</dbReference>
<dbReference type="InterPro" id="IPR036138">
    <property type="entry name" value="PBP_dimer_sf"/>
</dbReference>
<keyword evidence="3" id="KW-1133">Transmembrane helix</keyword>
<feature type="domain" description="Penicillin-binding protein transpeptidase" evidence="4">
    <location>
        <begin position="243"/>
        <end position="431"/>
    </location>
</feature>